<evidence type="ECO:0000313" key="4">
    <source>
        <dbReference type="Proteomes" id="UP000632498"/>
    </source>
</evidence>
<name>A0A917FE05_9PROT</name>
<proteinExistence type="inferred from homology"/>
<comment type="caution">
    <text evidence="3">The sequence shown here is derived from an EMBL/GenBank/DDBJ whole genome shotgun (WGS) entry which is preliminary data.</text>
</comment>
<reference evidence="3" key="1">
    <citation type="journal article" date="2014" name="Int. J. Syst. Evol. Microbiol.">
        <title>Complete genome sequence of Corynebacterium casei LMG S-19264T (=DSM 44701T), isolated from a smear-ripened cheese.</title>
        <authorList>
            <consortium name="US DOE Joint Genome Institute (JGI-PGF)"/>
            <person name="Walter F."/>
            <person name="Albersmeier A."/>
            <person name="Kalinowski J."/>
            <person name="Ruckert C."/>
        </authorList>
    </citation>
    <scope>NUCLEOTIDE SEQUENCE</scope>
    <source>
        <strain evidence="3">CGMCC 1.15254</strain>
    </source>
</reference>
<evidence type="ECO:0000256" key="1">
    <source>
        <dbReference type="ARBA" id="ARBA00005250"/>
    </source>
</evidence>
<dbReference type="EMBL" id="BMHV01000017">
    <property type="protein sequence ID" value="GGF68890.1"/>
    <property type="molecule type" value="Genomic_DNA"/>
</dbReference>
<dbReference type="Gene3D" id="3.60.15.10">
    <property type="entry name" value="Ribonuclease Z/Hydroxyacylglutathione hydrolase-like"/>
    <property type="match status" value="1"/>
</dbReference>
<sequence>MSFAHNSMADDLSYDLKAQKVGDGVYVFIGSTDHFNRENGGNIVNTGFLIGETGVVVIDTGPSLKYGNEMRAAIGAITPKPVRHVIITHHHPDHFLGNLAFDDAQIWAMDETIQAIDREGEGLLENMYRMVGDWMIDTTLVKPGHSINQSHMDLSGRKIQFMPLQGHTKGDLAVFDEKSGVLFSGDLAFHNRTPTTPHADIVQWMHALEQLEKHPYNVVVPGHGPVERDGRSFKQTLDYLIWLRKTLYQAAENGLEMTEVMRLDIPQRFQSLSVARAEFVRSVAYLWPAIVEETLPRLYD</sequence>
<dbReference type="SUPFAM" id="SSF56281">
    <property type="entry name" value="Metallo-hydrolase/oxidoreductase"/>
    <property type="match status" value="1"/>
</dbReference>
<organism evidence="3 4">
    <name type="scientific">Terasakiella brassicae</name>
    <dbReference type="NCBI Taxonomy" id="1634917"/>
    <lineage>
        <taxon>Bacteria</taxon>
        <taxon>Pseudomonadati</taxon>
        <taxon>Pseudomonadota</taxon>
        <taxon>Alphaproteobacteria</taxon>
        <taxon>Rhodospirillales</taxon>
        <taxon>Terasakiellaceae</taxon>
        <taxon>Terasakiella</taxon>
    </lineage>
</organism>
<dbReference type="GO" id="GO:0017001">
    <property type="term" value="P:antibiotic catabolic process"/>
    <property type="evidence" value="ECO:0007669"/>
    <property type="project" value="UniProtKB-ARBA"/>
</dbReference>
<comment type="similarity">
    <text evidence="1">Belongs to the metallo-beta-lactamase superfamily. Class-B beta-lactamase family.</text>
</comment>
<gene>
    <name evidence="3" type="ORF">GCM10011332_23800</name>
</gene>
<keyword evidence="4" id="KW-1185">Reference proteome</keyword>
<dbReference type="InterPro" id="IPR030811">
    <property type="entry name" value="SoxH-rel_PQQ_1"/>
</dbReference>
<reference evidence="3" key="2">
    <citation type="submission" date="2020-09" db="EMBL/GenBank/DDBJ databases">
        <authorList>
            <person name="Sun Q."/>
            <person name="Zhou Y."/>
        </authorList>
    </citation>
    <scope>NUCLEOTIDE SEQUENCE</scope>
    <source>
        <strain evidence="3">CGMCC 1.15254</strain>
    </source>
</reference>
<accession>A0A917FE05</accession>
<protein>
    <recommendedName>
        <fullName evidence="2">Metallo-beta-lactamase domain-containing protein</fullName>
    </recommendedName>
</protein>
<dbReference type="CDD" id="cd16282">
    <property type="entry name" value="metallo-hydrolase-like_MBL-fold"/>
    <property type="match status" value="1"/>
</dbReference>
<dbReference type="PANTHER" id="PTHR42951:SF4">
    <property type="entry name" value="ACYL-COENZYME A THIOESTERASE MBLAC2"/>
    <property type="match status" value="1"/>
</dbReference>
<dbReference type="PANTHER" id="PTHR42951">
    <property type="entry name" value="METALLO-BETA-LACTAMASE DOMAIN-CONTAINING"/>
    <property type="match status" value="1"/>
</dbReference>
<dbReference type="Proteomes" id="UP000632498">
    <property type="component" value="Unassembled WGS sequence"/>
</dbReference>
<dbReference type="AlphaFoldDB" id="A0A917FE05"/>
<dbReference type="InterPro" id="IPR001279">
    <property type="entry name" value="Metallo-B-lactamas"/>
</dbReference>
<dbReference type="InterPro" id="IPR050855">
    <property type="entry name" value="NDM-1-like"/>
</dbReference>
<dbReference type="InterPro" id="IPR036866">
    <property type="entry name" value="RibonucZ/Hydroxyglut_hydro"/>
</dbReference>
<evidence type="ECO:0000313" key="3">
    <source>
        <dbReference type="EMBL" id="GGF68890.1"/>
    </source>
</evidence>
<feature type="domain" description="Metallo-beta-lactamase" evidence="2">
    <location>
        <begin position="43"/>
        <end position="223"/>
    </location>
</feature>
<evidence type="ECO:0000259" key="2">
    <source>
        <dbReference type="SMART" id="SM00849"/>
    </source>
</evidence>
<dbReference type="RefSeq" id="WP_229734337.1">
    <property type="nucleotide sequence ID" value="NZ_BMHV01000017.1"/>
</dbReference>
<dbReference type="Pfam" id="PF00753">
    <property type="entry name" value="Lactamase_B"/>
    <property type="match status" value="1"/>
</dbReference>
<dbReference type="NCBIfam" id="TIGR04558">
    <property type="entry name" value="SoxH_rel_PQQ_1"/>
    <property type="match status" value="1"/>
</dbReference>
<dbReference type="SMART" id="SM00849">
    <property type="entry name" value="Lactamase_B"/>
    <property type="match status" value="1"/>
</dbReference>